<dbReference type="KEGG" id="pbap:Pla133_00880"/>
<dbReference type="InterPro" id="IPR009014">
    <property type="entry name" value="Transketo_C/PFOR_II"/>
</dbReference>
<accession>A0A518BDH2</accession>
<dbReference type="EMBL" id="CP036287">
    <property type="protein sequence ID" value="QDU65025.1"/>
    <property type="molecule type" value="Genomic_DNA"/>
</dbReference>
<feature type="compositionally biased region" description="Basic residues" evidence="1">
    <location>
        <begin position="1"/>
        <end position="12"/>
    </location>
</feature>
<evidence type="ECO:0000313" key="3">
    <source>
        <dbReference type="Proteomes" id="UP000316921"/>
    </source>
</evidence>
<evidence type="ECO:0000256" key="1">
    <source>
        <dbReference type="SAM" id="MobiDB-lite"/>
    </source>
</evidence>
<dbReference type="Gene3D" id="3.40.50.920">
    <property type="match status" value="1"/>
</dbReference>
<dbReference type="RefSeq" id="WP_145061261.1">
    <property type="nucleotide sequence ID" value="NZ_CP036287.1"/>
</dbReference>
<reference evidence="2 3" key="1">
    <citation type="submission" date="2019-02" db="EMBL/GenBank/DDBJ databases">
        <title>Deep-cultivation of Planctomycetes and their phenomic and genomic characterization uncovers novel biology.</title>
        <authorList>
            <person name="Wiegand S."/>
            <person name="Jogler M."/>
            <person name="Boedeker C."/>
            <person name="Pinto D."/>
            <person name="Vollmers J."/>
            <person name="Rivas-Marin E."/>
            <person name="Kohn T."/>
            <person name="Peeters S.H."/>
            <person name="Heuer A."/>
            <person name="Rast P."/>
            <person name="Oberbeckmann S."/>
            <person name="Bunk B."/>
            <person name="Jeske O."/>
            <person name="Meyerdierks A."/>
            <person name="Storesund J.E."/>
            <person name="Kallscheuer N."/>
            <person name="Luecker S."/>
            <person name="Lage O.M."/>
            <person name="Pohl T."/>
            <person name="Merkel B.J."/>
            <person name="Hornburger P."/>
            <person name="Mueller R.-W."/>
            <person name="Bruemmer F."/>
            <person name="Labrenz M."/>
            <person name="Spormann A.M."/>
            <person name="Op den Camp H."/>
            <person name="Overmann J."/>
            <person name="Amann R."/>
            <person name="Jetten M.S.M."/>
            <person name="Mascher T."/>
            <person name="Medema M.H."/>
            <person name="Devos D.P."/>
            <person name="Kaster A.-K."/>
            <person name="Ovreas L."/>
            <person name="Rohde M."/>
            <person name="Galperin M.Y."/>
            <person name="Jogler C."/>
        </authorList>
    </citation>
    <scope>NUCLEOTIDE SEQUENCE [LARGE SCALE GENOMIC DNA]</scope>
    <source>
        <strain evidence="2 3">Pla133</strain>
    </source>
</reference>
<gene>
    <name evidence="2" type="ORF">Pla133_00880</name>
</gene>
<protein>
    <submittedName>
        <fullName evidence="2">Uncharacterized protein</fullName>
    </submittedName>
</protein>
<keyword evidence="3" id="KW-1185">Reference proteome</keyword>
<feature type="region of interest" description="Disordered" evidence="1">
    <location>
        <begin position="1"/>
        <end position="22"/>
    </location>
</feature>
<dbReference type="AlphaFoldDB" id="A0A518BDH2"/>
<organism evidence="2 3">
    <name type="scientific">Engelhardtia mirabilis</name>
    <dbReference type="NCBI Taxonomy" id="2528011"/>
    <lineage>
        <taxon>Bacteria</taxon>
        <taxon>Pseudomonadati</taxon>
        <taxon>Planctomycetota</taxon>
        <taxon>Planctomycetia</taxon>
        <taxon>Planctomycetia incertae sedis</taxon>
        <taxon>Engelhardtia</taxon>
    </lineage>
</organism>
<evidence type="ECO:0000313" key="2">
    <source>
        <dbReference type="EMBL" id="QDU65025.1"/>
    </source>
</evidence>
<dbReference type="Proteomes" id="UP000316921">
    <property type="component" value="Chromosome"/>
</dbReference>
<name>A0A518BDH2_9BACT</name>
<sequence>MAVRGHRGVRVQHSHDPNRPTGATILLQGTSTTESVFAILPRLADSDAPNVKVVAAVSYELFMRQEQSYRDSVLPRADWWDSTVISNGARRLMHDWLPHKDAEKFAQSLDHDNRWRTGGNVAELKVEAKIDPESLWEGISRFARERTKQG</sequence>
<proteinExistence type="predicted"/>